<feature type="compositionally biased region" description="Polar residues" evidence="1">
    <location>
        <begin position="130"/>
        <end position="146"/>
    </location>
</feature>
<protein>
    <submittedName>
        <fullName evidence="2">Uncharacterized protein</fullName>
    </submittedName>
</protein>
<comment type="caution">
    <text evidence="2">The sequence shown here is derived from an EMBL/GenBank/DDBJ whole genome shotgun (WGS) entry which is preliminary data.</text>
</comment>
<dbReference type="EMBL" id="CAAALY010072196">
    <property type="protein sequence ID" value="VEL25188.1"/>
    <property type="molecule type" value="Genomic_DNA"/>
</dbReference>
<feature type="compositionally biased region" description="Polar residues" evidence="1">
    <location>
        <begin position="1"/>
        <end position="11"/>
    </location>
</feature>
<dbReference type="Proteomes" id="UP000784294">
    <property type="component" value="Unassembled WGS sequence"/>
</dbReference>
<evidence type="ECO:0000313" key="2">
    <source>
        <dbReference type="EMBL" id="VEL25188.1"/>
    </source>
</evidence>
<reference evidence="2" key="1">
    <citation type="submission" date="2018-11" db="EMBL/GenBank/DDBJ databases">
        <authorList>
            <consortium name="Pathogen Informatics"/>
        </authorList>
    </citation>
    <scope>NUCLEOTIDE SEQUENCE</scope>
</reference>
<gene>
    <name evidence="2" type="ORF">PXEA_LOCUS18628</name>
</gene>
<evidence type="ECO:0000256" key="1">
    <source>
        <dbReference type="SAM" id="MobiDB-lite"/>
    </source>
</evidence>
<organism evidence="2 3">
    <name type="scientific">Protopolystoma xenopodis</name>
    <dbReference type="NCBI Taxonomy" id="117903"/>
    <lineage>
        <taxon>Eukaryota</taxon>
        <taxon>Metazoa</taxon>
        <taxon>Spiralia</taxon>
        <taxon>Lophotrochozoa</taxon>
        <taxon>Platyhelminthes</taxon>
        <taxon>Monogenea</taxon>
        <taxon>Polyopisthocotylea</taxon>
        <taxon>Polystomatidea</taxon>
        <taxon>Polystomatidae</taxon>
        <taxon>Protopolystoma</taxon>
    </lineage>
</organism>
<dbReference type="AlphaFoldDB" id="A0A448X122"/>
<feature type="non-terminal residue" evidence="2">
    <location>
        <position position="197"/>
    </location>
</feature>
<sequence length="197" mass="22090">MTSPANNVKRLSQTKKKPLHVGSQPNRLSEAGLSLNCPFSNLILPEQDEFEVFQKQSYRPTSPIFGILSRQQARGQFFSESTGLPVKNNEISESSNLVECKCGQDRGREYCNEWEHIHGLEGKAHHRHQSVQQRYSTSQEPQLRRNSLNRKRSVPARLVHTNNAILQVGPGHKNTLGLIFTNSSHCGPAVSPQTPTL</sequence>
<name>A0A448X122_9PLAT</name>
<proteinExistence type="predicted"/>
<evidence type="ECO:0000313" key="3">
    <source>
        <dbReference type="Proteomes" id="UP000784294"/>
    </source>
</evidence>
<keyword evidence="3" id="KW-1185">Reference proteome</keyword>
<feature type="region of interest" description="Disordered" evidence="1">
    <location>
        <begin position="1"/>
        <end position="26"/>
    </location>
</feature>
<accession>A0A448X122</accession>
<feature type="region of interest" description="Disordered" evidence="1">
    <location>
        <begin position="123"/>
        <end position="155"/>
    </location>
</feature>